<feature type="domain" description="UvrD-like helicase C-terminal" evidence="13">
    <location>
        <begin position="297"/>
        <end position="583"/>
    </location>
</feature>
<gene>
    <name evidence="14" type="ORF">PLANPX_2504</name>
</gene>
<dbReference type="InterPro" id="IPR014016">
    <property type="entry name" value="UvrD-like_ATP-bd"/>
</dbReference>
<keyword evidence="3 10" id="KW-0378">Hydrolase</keyword>
<evidence type="ECO:0000256" key="4">
    <source>
        <dbReference type="ARBA" id="ARBA00022806"/>
    </source>
</evidence>
<dbReference type="RefSeq" id="WP_172991985.1">
    <property type="nucleotide sequence ID" value="NZ_AP021861.1"/>
</dbReference>
<dbReference type="GO" id="GO:0043138">
    <property type="term" value="F:3'-5' DNA helicase activity"/>
    <property type="evidence" value="ECO:0007669"/>
    <property type="project" value="UniProtKB-EC"/>
</dbReference>
<comment type="similarity">
    <text evidence="1">Belongs to the helicase family. UvrD subfamily.</text>
</comment>
<reference evidence="15" key="1">
    <citation type="submission" date="2019-10" db="EMBL/GenBank/DDBJ databases">
        <title>Lacipirellula parvula gen. nov., sp. nov., representing a lineage of planctomycetes widespread in freshwater anoxic habitats, and description of the family Lacipirellulaceae.</title>
        <authorList>
            <person name="Dedysh S.N."/>
            <person name="Kulichevskaya I.S."/>
            <person name="Beletsky A.V."/>
            <person name="Rakitin A.L."/>
            <person name="Mardanov A.V."/>
            <person name="Ivanova A.A."/>
            <person name="Saltykova V.X."/>
            <person name="Rijpstra W.I.C."/>
            <person name="Sinninghe Damste J.S."/>
            <person name="Ravin N.V."/>
        </authorList>
    </citation>
    <scope>NUCLEOTIDE SEQUENCE [LARGE SCALE GENOMIC DNA]</scope>
    <source>
        <strain evidence="15">PX69</strain>
    </source>
</reference>
<feature type="compositionally biased region" description="Gly residues" evidence="11">
    <location>
        <begin position="686"/>
        <end position="698"/>
    </location>
</feature>
<dbReference type="InterPro" id="IPR000212">
    <property type="entry name" value="DNA_helicase_UvrD/REP"/>
</dbReference>
<dbReference type="CDD" id="cd18807">
    <property type="entry name" value="SF1_C_UvrD"/>
    <property type="match status" value="1"/>
</dbReference>
<comment type="catalytic activity">
    <reaction evidence="9">
        <text>ATP + H2O = ADP + phosphate + H(+)</text>
        <dbReference type="Rhea" id="RHEA:13065"/>
        <dbReference type="ChEBI" id="CHEBI:15377"/>
        <dbReference type="ChEBI" id="CHEBI:15378"/>
        <dbReference type="ChEBI" id="CHEBI:30616"/>
        <dbReference type="ChEBI" id="CHEBI:43474"/>
        <dbReference type="ChEBI" id="CHEBI:456216"/>
        <dbReference type="EC" id="5.6.2.4"/>
    </reaction>
</comment>
<dbReference type="InterPro" id="IPR027417">
    <property type="entry name" value="P-loop_NTPase"/>
</dbReference>
<evidence type="ECO:0000256" key="8">
    <source>
        <dbReference type="ARBA" id="ARBA00034808"/>
    </source>
</evidence>
<keyword evidence="6" id="KW-0413">Isomerase</keyword>
<feature type="binding site" evidence="10">
    <location>
        <begin position="24"/>
        <end position="31"/>
    </location>
    <ligand>
        <name>ATP</name>
        <dbReference type="ChEBI" id="CHEBI:30616"/>
    </ligand>
</feature>
<dbReference type="GO" id="GO:0005829">
    <property type="term" value="C:cytosol"/>
    <property type="evidence" value="ECO:0007669"/>
    <property type="project" value="TreeGrafter"/>
</dbReference>
<dbReference type="GO" id="GO:0003677">
    <property type="term" value="F:DNA binding"/>
    <property type="evidence" value="ECO:0007669"/>
    <property type="project" value="InterPro"/>
</dbReference>
<dbReference type="CDD" id="cd17932">
    <property type="entry name" value="DEXQc_UvrD"/>
    <property type="match status" value="1"/>
</dbReference>
<dbReference type="SUPFAM" id="SSF52540">
    <property type="entry name" value="P-loop containing nucleoside triphosphate hydrolases"/>
    <property type="match status" value="1"/>
</dbReference>
<feature type="compositionally biased region" description="Basic residues" evidence="11">
    <location>
        <begin position="80"/>
        <end position="91"/>
    </location>
</feature>
<dbReference type="GO" id="GO:0000725">
    <property type="term" value="P:recombinational repair"/>
    <property type="evidence" value="ECO:0007669"/>
    <property type="project" value="TreeGrafter"/>
</dbReference>
<dbReference type="AlphaFoldDB" id="A0A5K7XAD4"/>
<dbReference type="Gene3D" id="1.10.10.160">
    <property type="match status" value="1"/>
</dbReference>
<dbReference type="GO" id="GO:0016887">
    <property type="term" value="F:ATP hydrolysis activity"/>
    <property type="evidence" value="ECO:0007669"/>
    <property type="project" value="RHEA"/>
</dbReference>
<feature type="domain" description="UvrD-like helicase ATP-binding" evidence="12">
    <location>
        <begin position="3"/>
        <end position="296"/>
    </location>
</feature>
<dbReference type="PANTHER" id="PTHR11070:SF64">
    <property type="entry name" value="ATP-DEPENDENT DNA HELICASE REP"/>
    <property type="match status" value="1"/>
</dbReference>
<evidence type="ECO:0000256" key="5">
    <source>
        <dbReference type="ARBA" id="ARBA00022840"/>
    </source>
</evidence>
<evidence type="ECO:0000259" key="13">
    <source>
        <dbReference type="PROSITE" id="PS51217"/>
    </source>
</evidence>
<evidence type="ECO:0000256" key="10">
    <source>
        <dbReference type="PROSITE-ProRule" id="PRU00560"/>
    </source>
</evidence>
<proteinExistence type="inferred from homology"/>
<organism evidence="14 15">
    <name type="scientific">Lacipirellula parvula</name>
    <dbReference type="NCBI Taxonomy" id="2650471"/>
    <lineage>
        <taxon>Bacteria</taxon>
        <taxon>Pseudomonadati</taxon>
        <taxon>Planctomycetota</taxon>
        <taxon>Planctomycetia</taxon>
        <taxon>Pirellulales</taxon>
        <taxon>Lacipirellulaceae</taxon>
        <taxon>Lacipirellula</taxon>
    </lineage>
</organism>
<evidence type="ECO:0000256" key="2">
    <source>
        <dbReference type="ARBA" id="ARBA00022741"/>
    </source>
</evidence>
<dbReference type="InterPro" id="IPR013986">
    <property type="entry name" value="DExx_box_DNA_helicase_dom_sf"/>
</dbReference>
<dbReference type="PROSITE" id="PS51217">
    <property type="entry name" value="UVRD_HELICASE_CTER"/>
    <property type="match status" value="1"/>
</dbReference>
<evidence type="ECO:0000313" key="14">
    <source>
        <dbReference type="EMBL" id="BBO32892.1"/>
    </source>
</evidence>
<dbReference type="InterPro" id="IPR014017">
    <property type="entry name" value="DNA_helicase_UvrD-like_C"/>
</dbReference>
<sequence>MAHGLNPAQHAAVETLSGPLLVLAGAGTGKTRVVTTRIANLIKHRIKPDRILAVTFTRKAAGEMQERALALLGGPEKPGKTHRRAKPKGPKIRPQISTFHALCVQVLRRHITQLGYPPQFAICDRGDQESLARTSLRDIRCPEDSLRPGDLLAIISNWKNKSLRPMQAASEATSDKEHLAAAAYRRYQSSLKARGMVDFDDLLLCTEELFTKYPAIRREEAGHFDHVLVDEYQDTNGSQYRIVKALAMGHRNLCVVGDDDQSIYGWRGAEVEHILRFKEDWPDAKVVRLEENYRSAGAILEYANTLIAFNKKRHDKILRPARGAGQRPIIMQLPDEAQEAERVVGDIHMQLTQPGMQAKDFAILCRTNEQPRAFETELRRLKLPYILVGGQSFFDRKEVRDLLAYLKTVENPTDETSLLRIINTPPRGIGNATVKQLLAEAVNRGEPIWTVLREAAGGGGATGNAIGKFVKLIGELKEIADRGAPVDKLVDAVVDRTQYRRELDRLYPDPMEREARTASIEELINAGAAYNKGKKTKKDEEEIPLLRGFLDDVALGGSDNRDEKEDQLQRNAIALMTLHSAKGLEFPYVYMVGMEEGILPHKRTLEMPDESQIDEERRLCYVGVTRAQEKLTMSFALTRRKWGKPKDTVPSRFLYEMTGQAENAAKARAAAAATLGPHKKHPAAKGAGGPKGGKGAKGAKGSQSRSPRR</sequence>
<evidence type="ECO:0000259" key="12">
    <source>
        <dbReference type="PROSITE" id="PS51198"/>
    </source>
</evidence>
<dbReference type="GO" id="GO:0005524">
    <property type="term" value="F:ATP binding"/>
    <property type="evidence" value="ECO:0007669"/>
    <property type="project" value="UniProtKB-UniRule"/>
</dbReference>
<keyword evidence="2 10" id="KW-0547">Nucleotide-binding</keyword>
<dbReference type="PROSITE" id="PS51198">
    <property type="entry name" value="UVRD_HELICASE_ATP_BIND"/>
    <property type="match status" value="1"/>
</dbReference>
<comment type="catalytic activity">
    <reaction evidence="7">
        <text>Couples ATP hydrolysis with the unwinding of duplex DNA by translocating in the 3'-5' direction.</text>
        <dbReference type="EC" id="5.6.2.4"/>
    </reaction>
</comment>
<dbReference type="Pfam" id="PF00580">
    <property type="entry name" value="UvrD-helicase"/>
    <property type="match status" value="1"/>
</dbReference>
<protein>
    <recommendedName>
        <fullName evidence="8">DNA 3'-5' helicase</fullName>
        <ecNumber evidence="8">5.6.2.4</ecNumber>
    </recommendedName>
</protein>
<dbReference type="EMBL" id="AP021861">
    <property type="protein sequence ID" value="BBO32892.1"/>
    <property type="molecule type" value="Genomic_DNA"/>
</dbReference>
<evidence type="ECO:0000256" key="9">
    <source>
        <dbReference type="ARBA" id="ARBA00048988"/>
    </source>
</evidence>
<dbReference type="Gene3D" id="1.10.486.10">
    <property type="entry name" value="PCRA, domain 4"/>
    <property type="match status" value="1"/>
</dbReference>
<evidence type="ECO:0000256" key="11">
    <source>
        <dbReference type="SAM" id="MobiDB-lite"/>
    </source>
</evidence>
<dbReference type="EC" id="5.6.2.4" evidence="8"/>
<evidence type="ECO:0000256" key="1">
    <source>
        <dbReference type="ARBA" id="ARBA00009922"/>
    </source>
</evidence>
<name>A0A5K7XAD4_9BACT</name>
<evidence type="ECO:0000256" key="7">
    <source>
        <dbReference type="ARBA" id="ARBA00034617"/>
    </source>
</evidence>
<feature type="region of interest" description="Disordered" evidence="11">
    <location>
        <begin position="73"/>
        <end position="92"/>
    </location>
</feature>
<dbReference type="Proteomes" id="UP000326837">
    <property type="component" value="Chromosome"/>
</dbReference>
<feature type="region of interest" description="Disordered" evidence="11">
    <location>
        <begin position="665"/>
        <end position="709"/>
    </location>
</feature>
<evidence type="ECO:0000256" key="6">
    <source>
        <dbReference type="ARBA" id="ARBA00023235"/>
    </source>
</evidence>
<dbReference type="Gene3D" id="3.40.50.300">
    <property type="entry name" value="P-loop containing nucleotide triphosphate hydrolases"/>
    <property type="match status" value="2"/>
</dbReference>
<evidence type="ECO:0000256" key="3">
    <source>
        <dbReference type="ARBA" id="ARBA00022801"/>
    </source>
</evidence>
<keyword evidence="15" id="KW-1185">Reference proteome</keyword>
<evidence type="ECO:0000313" key="15">
    <source>
        <dbReference type="Proteomes" id="UP000326837"/>
    </source>
</evidence>
<dbReference type="KEGG" id="lpav:PLANPX_2504"/>
<keyword evidence="4 10" id="KW-0347">Helicase</keyword>
<keyword evidence="5 10" id="KW-0067">ATP-binding</keyword>
<dbReference type="Pfam" id="PF13361">
    <property type="entry name" value="UvrD_C"/>
    <property type="match status" value="1"/>
</dbReference>
<accession>A0A5K7XAD4</accession>
<dbReference type="PANTHER" id="PTHR11070">
    <property type="entry name" value="UVRD / RECB / PCRA DNA HELICASE FAMILY MEMBER"/>
    <property type="match status" value="1"/>
</dbReference>